<gene>
    <name evidence="2" type="ORF">KP79_PYT10700</name>
</gene>
<sequence>MAHFHTEFLLFIGYCLLNVYVLVTYWKWSLGLVLLYLGYRLTRMKSRLTIAGKAVLITGCDTGFGHHIAKRLDDRGFTVYAGVLNENSDGAEALRSRKSQNLHVIKLDVTKEEDVNKSLEYVTNNNKADLWAVVNNAGINMPGDVELATVDQYKKCAEVNLYGPIRVIRAFLPLIRRSKGRIVNVSSVRGRFSWPSDSMYHVTKHGLETLSDSLRMEMKKFGVKVVIVEPGNFVDATAISGREMMKRIQREVDFMWDHASEDVKETYGRHYLHRKLKCSFENDGKLSMSPVSDAIEDAIIAENPNISYWSSLLATLLVYSALRLISKNYRSKLDIGQKGVLITGCDTGFGHHLAKRLDDKGYTVYAGVLSEQSPGAKALQARQSDRLHVIKLDVTKDDDVTQALTFVRSTRPGLWAIVNNAGINFPADVELATIDQYKRCAEVNLYGMIRVIKAFLPMIRKSKGRIVNMSSVKGRYSWPGDSVYIVTKHGIETMSDSLRLEMKKFGVKVAVIEPGQYDGATSISSPEQLKRLRKEIDFMWEQASEEVRQTYGRSYFEAIYQGMERETSGGRTMLADPVMNAIEDSLINVTPQARYLVGGSFSLVDKLGVRPIIIIHIFHLIQLGNPLNGIIYMKCRYSILVTYSEGFGHHLAKRLDDKGYTVYAGVLSEQSPGAKALQARQSDRLHVIKLDVTKDDDVEQALTFVRSTGPGLWAIVNNAGIDFPADVELATVDQYKRCAEVNLYGMIRVIKAFLPMIRKSKGRIVNMSSVKGRYSWPGDSVYIVTKHGIETMSDSLRLEMKKFGVKVAVIEPGQYDGATSISSPEQLKRLRKEIDYMWEKASEEVRQTYGRSYFDAIYQGMERETSGGRQMSADPVMNAIEDSLINVTPQARYLVGGSFSLVDKLGILAKVYNFLPEFISDRIVEKMTGCASFTR</sequence>
<evidence type="ECO:0000313" key="2">
    <source>
        <dbReference type="EMBL" id="OWF50495.1"/>
    </source>
</evidence>
<proteinExistence type="predicted"/>
<keyword evidence="3" id="KW-1185">Reference proteome</keyword>
<dbReference type="GO" id="GO:0016491">
    <property type="term" value="F:oxidoreductase activity"/>
    <property type="evidence" value="ECO:0007669"/>
    <property type="project" value="TreeGrafter"/>
</dbReference>
<dbReference type="GO" id="GO:0008202">
    <property type="term" value="P:steroid metabolic process"/>
    <property type="evidence" value="ECO:0007669"/>
    <property type="project" value="TreeGrafter"/>
</dbReference>
<dbReference type="PRINTS" id="PR00080">
    <property type="entry name" value="SDRFAMILY"/>
</dbReference>
<keyword evidence="1" id="KW-0812">Transmembrane</keyword>
<dbReference type="InterPro" id="IPR036291">
    <property type="entry name" value="NAD(P)-bd_dom_sf"/>
</dbReference>
<comment type="caution">
    <text evidence="2">The sequence shown here is derived from an EMBL/GenBank/DDBJ whole genome shotgun (WGS) entry which is preliminary data.</text>
</comment>
<dbReference type="PANTHER" id="PTHR43313:SF36">
    <property type="entry name" value="D-BETA-HYDROXYBUTYRATE DEHYDROGENASE, MITOCHONDRIAL"/>
    <property type="match status" value="1"/>
</dbReference>
<dbReference type="InterPro" id="IPR002347">
    <property type="entry name" value="SDR_fam"/>
</dbReference>
<dbReference type="PRINTS" id="PR00081">
    <property type="entry name" value="GDHRDH"/>
</dbReference>
<accession>A0A210QP66</accession>
<organism evidence="2 3">
    <name type="scientific">Mizuhopecten yessoensis</name>
    <name type="common">Japanese scallop</name>
    <name type="synonym">Patinopecten yessoensis</name>
    <dbReference type="NCBI Taxonomy" id="6573"/>
    <lineage>
        <taxon>Eukaryota</taxon>
        <taxon>Metazoa</taxon>
        <taxon>Spiralia</taxon>
        <taxon>Lophotrochozoa</taxon>
        <taxon>Mollusca</taxon>
        <taxon>Bivalvia</taxon>
        <taxon>Autobranchia</taxon>
        <taxon>Pteriomorphia</taxon>
        <taxon>Pectinida</taxon>
        <taxon>Pectinoidea</taxon>
        <taxon>Pectinidae</taxon>
        <taxon>Mizuhopecten</taxon>
    </lineage>
</organism>
<keyword evidence="1" id="KW-0472">Membrane</keyword>
<reference evidence="2 3" key="1">
    <citation type="journal article" date="2017" name="Nat. Ecol. Evol.">
        <title>Scallop genome provides insights into evolution of bilaterian karyotype and development.</title>
        <authorList>
            <person name="Wang S."/>
            <person name="Zhang J."/>
            <person name="Jiao W."/>
            <person name="Li J."/>
            <person name="Xun X."/>
            <person name="Sun Y."/>
            <person name="Guo X."/>
            <person name="Huan P."/>
            <person name="Dong B."/>
            <person name="Zhang L."/>
            <person name="Hu X."/>
            <person name="Sun X."/>
            <person name="Wang J."/>
            <person name="Zhao C."/>
            <person name="Wang Y."/>
            <person name="Wang D."/>
            <person name="Huang X."/>
            <person name="Wang R."/>
            <person name="Lv J."/>
            <person name="Li Y."/>
            <person name="Zhang Z."/>
            <person name="Liu B."/>
            <person name="Lu W."/>
            <person name="Hui Y."/>
            <person name="Liang J."/>
            <person name="Zhou Z."/>
            <person name="Hou R."/>
            <person name="Li X."/>
            <person name="Liu Y."/>
            <person name="Li H."/>
            <person name="Ning X."/>
            <person name="Lin Y."/>
            <person name="Zhao L."/>
            <person name="Xing Q."/>
            <person name="Dou J."/>
            <person name="Li Y."/>
            <person name="Mao J."/>
            <person name="Guo H."/>
            <person name="Dou H."/>
            <person name="Li T."/>
            <person name="Mu C."/>
            <person name="Jiang W."/>
            <person name="Fu Q."/>
            <person name="Fu X."/>
            <person name="Miao Y."/>
            <person name="Liu J."/>
            <person name="Yu Q."/>
            <person name="Li R."/>
            <person name="Liao H."/>
            <person name="Li X."/>
            <person name="Kong Y."/>
            <person name="Jiang Z."/>
            <person name="Chourrout D."/>
            <person name="Li R."/>
            <person name="Bao Z."/>
        </authorList>
    </citation>
    <scope>NUCLEOTIDE SEQUENCE [LARGE SCALE GENOMIC DNA]</scope>
    <source>
        <strain evidence="2 3">PY_sf001</strain>
    </source>
</reference>
<protein>
    <submittedName>
        <fullName evidence="2">D-beta-hydroxybutyrate dehydrogenase, mitochondrial</fullName>
    </submittedName>
</protein>
<dbReference type="PANTHER" id="PTHR43313">
    <property type="entry name" value="SHORT-CHAIN DEHYDROGENASE/REDUCTASE FAMILY 9C"/>
    <property type="match status" value="1"/>
</dbReference>
<dbReference type="SUPFAM" id="SSF51735">
    <property type="entry name" value="NAD(P)-binding Rossmann-fold domains"/>
    <property type="match status" value="3"/>
</dbReference>
<evidence type="ECO:0000256" key="1">
    <source>
        <dbReference type="SAM" id="Phobius"/>
    </source>
</evidence>
<keyword evidence="1" id="KW-1133">Transmembrane helix</keyword>
<evidence type="ECO:0000313" key="3">
    <source>
        <dbReference type="Proteomes" id="UP000242188"/>
    </source>
</evidence>
<dbReference type="OrthoDB" id="2102561at2759"/>
<feature type="transmembrane region" description="Helical" evidence="1">
    <location>
        <begin position="12"/>
        <end position="39"/>
    </location>
</feature>
<dbReference type="Pfam" id="PF00106">
    <property type="entry name" value="adh_short"/>
    <property type="match status" value="3"/>
</dbReference>
<dbReference type="STRING" id="6573.A0A210QP66"/>
<dbReference type="AlphaFoldDB" id="A0A210QP66"/>
<dbReference type="Proteomes" id="UP000242188">
    <property type="component" value="Unassembled WGS sequence"/>
</dbReference>
<dbReference type="EMBL" id="NEDP02002593">
    <property type="protein sequence ID" value="OWF50495.1"/>
    <property type="molecule type" value="Genomic_DNA"/>
</dbReference>
<dbReference type="Gene3D" id="3.40.50.720">
    <property type="entry name" value="NAD(P)-binding Rossmann-like Domain"/>
    <property type="match status" value="3"/>
</dbReference>
<name>A0A210QP66_MIZYE</name>